<reference evidence="1 2" key="1">
    <citation type="submission" date="2014-12" db="EMBL/GenBank/DDBJ databases">
        <title>Genome assembly of Enhygromyxa salina DSM 15201.</title>
        <authorList>
            <person name="Sharma G."/>
            <person name="Subramanian S."/>
        </authorList>
    </citation>
    <scope>NUCLEOTIDE SEQUENCE [LARGE SCALE GENOMIC DNA]</scope>
    <source>
        <strain evidence="1 2">DSM 15201</strain>
    </source>
</reference>
<gene>
    <name evidence="1" type="ORF">DB30_04388</name>
</gene>
<organism evidence="1 2">
    <name type="scientific">Enhygromyxa salina</name>
    <dbReference type="NCBI Taxonomy" id="215803"/>
    <lineage>
        <taxon>Bacteria</taxon>
        <taxon>Pseudomonadati</taxon>
        <taxon>Myxococcota</taxon>
        <taxon>Polyangia</taxon>
        <taxon>Nannocystales</taxon>
        <taxon>Nannocystaceae</taxon>
        <taxon>Enhygromyxa</taxon>
    </lineage>
</organism>
<accession>A0A0C2D440</accession>
<sequence length="105" mass="11490">MSNPLPDRHDPLVALIDRHWRPEARSAGDFVTAVRWSRRRSRREDAASLIALAAAVLLLVLRSSGSPASEAANVWLDGTSLSATTSVYEGEFAGLQRMFLGGEQR</sequence>
<dbReference type="AlphaFoldDB" id="A0A0C2D440"/>
<protein>
    <submittedName>
        <fullName evidence="1">Uncharacterized protein</fullName>
    </submittedName>
</protein>
<proteinExistence type="predicted"/>
<dbReference type="RefSeq" id="WP_052549553.1">
    <property type="nucleotide sequence ID" value="NZ_JMCC02000037.1"/>
</dbReference>
<evidence type="ECO:0000313" key="2">
    <source>
        <dbReference type="Proteomes" id="UP000031599"/>
    </source>
</evidence>
<evidence type="ECO:0000313" key="1">
    <source>
        <dbReference type="EMBL" id="KIG16475.1"/>
    </source>
</evidence>
<dbReference type="Proteomes" id="UP000031599">
    <property type="component" value="Unassembled WGS sequence"/>
</dbReference>
<comment type="caution">
    <text evidence="1">The sequence shown here is derived from an EMBL/GenBank/DDBJ whole genome shotgun (WGS) entry which is preliminary data.</text>
</comment>
<dbReference type="EMBL" id="JMCC02000037">
    <property type="protein sequence ID" value="KIG16475.1"/>
    <property type="molecule type" value="Genomic_DNA"/>
</dbReference>
<name>A0A0C2D440_9BACT</name>